<accession>A0A561VYT3</accession>
<dbReference type="RefSeq" id="WP_145779781.1">
    <property type="nucleotide sequence ID" value="NZ_VIWZ01000001.1"/>
</dbReference>
<feature type="transmembrane region" description="Helical" evidence="2">
    <location>
        <begin position="184"/>
        <end position="201"/>
    </location>
</feature>
<feature type="compositionally biased region" description="Polar residues" evidence="1">
    <location>
        <begin position="1"/>
        <end position="10"/>
    </location>
</feature>
<organism evidence="3 4">
    <name type="scientific">Micromonospora taraxaci</name>
    <dbReference type="NCBI Taxonomy" id="1316803"/>
    <lineage>
        <taxon>Bacteria</taxon>
        <taxon>Bacillati</taxon>
        <taxon>Actinomycetota</taxon>
        <taxon>Actinomycetes</taxon>
        <taxon>Micromonosporales</taxon>
        <taxon>Micromonosporaceae</taxon>
        <taxon>Micromonospora</taxon>
    </lineage>
</organism>
<evidence type="ECO:0000313" key="3">
    <source>
        <dbReference type="EMBL" id="TWG16777.1"/>
    </source>
</evidence>
<keyword evidence="2" id="KW-0812">Transmembrane</keyword>
<protein>
    <submittedName>
        <fullName evidence="3">Uncharacterized protein</fullName>
    </submittedName>
</protein>
<feature type="transmembrane region" description="Helical" evidence="2">
    <location>
        <begin position="46"/>
        <end position="65"/>
    </location>
</feature>
<name>A0A561VYT3_9ACTN</name>
<evidence type="ECO:0000256" key="1">
    <source>
        <dbReference type="SAM" id="MobiDB-lite"/>
    </source>
</evidence>
<gene>
    <name evidence="3" type="ORF">FHU34_112116</name>
</gene>
<reference evidence="3 4" key="1">
    <citation type="submission" date="2019-06" db="EMBL/GenBank/DDBJ databases">
        <title>Sequencing the genomes of 1000 actinobacteria strains.</title>
        <authorList>
            <person name="Klenk H.-P."/>
        </authorList>
    </citation>
    <scope>NUCLEOTIDE SEQUENCE [LARGE SCALE GENOMIC DNA]</scope>
    <source>
        <strain evidence="3 4">DSM 45885</strain>
    </source>
</reference>
<evidence type="ECO:0000256" key="2">
    <source>
        <dbReference type="SAM" id="Phobius"/>
    </source>
</evidence>
<dbReference type="Proteomes" id="UP000317685">
    <property type="component" value="Unassembled WGS sequence"/>
</dbReference>
<dbReference type="EMBL" id="VIWZ01000001">
    <property type="protein sequence ID" value="TWG16777.1"/>
    <property type="molecule type" value="Genomic_DNA"/>
</dbReference>
<keyword evidence="4" id="KW-1185">Reference proteome</keyword>
<keyword evidence="2" id="KW-0472">Membrane</keyword>
<comment type="caution">
    <text evidence="3">The sequence shown here is derived from an EMBL/GenBank/DDBJ whole genome shotgun (WGS) entry which is preliminary data.</text>
</comment>
<dbReference type="OrthoDB" id="5196679at2"/>
<feature type="transmembrane region" description="Helical" evidence="2">
    <location>
        <begin position="151"/>
        <end position="172"/>
    </location>
</feature>
<keyword evidence="2" id="KW-1133">Transmembrane helix</keyword>
<feature type="region of interest" description="Disordered" evidence="1">
    <location>
        <begin position="1"/>
        <end position="26"/>
    </location>
</feature>
<sequence>MQGQASTTVEVESVRDSATAEAAAPRADQESGLTVVAASQQAGPGAVLAGFGLIAAGAVAAWAIWRSGISAAKIQPEDSTAVFLTLLVFAAAVERILEPFSRWLPGRAAEAALARAVAEVDARTDGPTEADREAVATATATVARAKANRTVVAWGLASGLATVASSAGGFYILHAVAGGDWNGVAIWIDAIVTGVMVGSGTKPLHDLINRVQNGPPSAA</sequence>
<feature type="transmembrane region" description="Helical" evidence="2">
    <location>
        <begin position="80"/>
        <end position="97"/>
    </location>
</feature>
<dbReference type="GeneID" id="300127709"/>
<dbReference type="AlphaFoldDB" id="A0A561VYT3"/>
<evidence type="ECO:0000313" key="4">
    <source>
        <dbReference type="Proteomes" id="UP000317685"/>
    </source>
</evidence>
<proteinExistence type="predicted"/>